<proteinExistence type="predicted"/>
<sequence>MDNNFVSCTKHFQLYFNFIININFIVCETFQEYHGRNCQQYKLVSTNSATC</sequence>
<protein>
    <submittedName>
        <fullName evidence="1">Uncharacterized protein</fullName>
    </submittedName>
</protein>
<dbReference type="WBParaSite" id="maker-PairedContig_2006-snap-gene-0.10-mRNA-1">
    <property type="protein sequence ID" value="maker-PairedContig_2006-snap-gene-0.10-mRNA-1"/>
    <property type="gene ID" value="maker-PairedContig_2006-snap-gene-0.10"/>
</dbReference>
<evidence type="ECO:0000313" key="1">
    <source>
        <dbReference type="WBParaSite" id="maker-PairedContig_2006-snap-gene-0.10-mRNA-1"/>
    </source>
</evidence>
<accession>A0A1I8EGS0</accession>
<name>A0A1I8EGS0_WUCBA</name>
<reference evidence="1" key="1">
    <citation type="submission" date="2016-11" db="UniProtKB">
        <authorList>
            <consortium name="WormBaseParasite"/>
        </authorList>
    </citation>
    <scope>IDENTIFICATION</scope>
    <source>
        <strain evidence="1">pt0022</strain>
    </source>
</reference>
<dbReference type="AlphaFoldDB" id="A0A1I8EGS0"/>
<organism evidence="1">
    <name type="scientific">Wuchereria bancrofti</name>
    <dbReference type="NCBI Taxonomy" id="6293"/>
    <lineage>
        <taxon>Eukaryota</taxon>
        <taxon>Metazoa</taxon>
        <taxon>Ecdysozoa</taxon>
        <taxon>Nematoda</taxon>
        <taxon>Chromadorea</taxon>
        <taxon>Rhabditida</taxon>
        <taxon>Spirurina</taxon>
        <taxon>Spiruromorpha</taxon>
        <taxon>Filarioidea</taxon>
        <taxon>Onchocercidae</taxon>
        <taxon>Wuchereria</taxon>
    </lineage>
</organism>